<evidence type="ECO:0000256" key="1">
    <source>
        <dbReference type="SAM" id="Coils"/>
    </source>
</evidence>
<evidence type="ECO:0000313" key="4">
    <source>
        <dbReference type="Proteomes" id="UP001158576"/>
    </source>
</evidence>
<feature type="region of interest" description="Disordered" evidence="2">
    <location>
        <begin position="212"/>
        <end position="242"/>
    </location>
</feature>
<feature type="region of interest" description="Disordered" evidence="2">
    <location>
        <begin position="127"/>
        <end position="152"/>
    </location>
</feature>
<name>A0ABN7RSN3_OIKDI</name>
<feature type="coiled-coil region" evidence="1">
    <location>
        <begin position="543"/>
        <end position="626"/>
    </location>
</feature>
<feature type="compositionally biased region" description="Basic and acidic residues" evidence="2">
    <location>
        <begin position="337"/>
        <end position="346"/>
    </location>
</feature>
<protein>
    <submittedName>
        <fullName evidence="3">Oidioi.mRNA.OKI2018_I69.PAR.g9314.t1.cds</fullName>
    </submittedName>
</protein>
<feature type="compositionally biased region" description="Basic and acidic residues" evidence="2">
    <location>
        <begin position="415"/>
        <end position="426"/>
    </location>
</feature>
<sequence>MSRKATRTAEDPRNNFLALKLALALKNGDGDKFCEAYDKPSLSGLGFEELTWIKEQARKDASLPEMTLKARMGWYKDMVIPDFVRKLEDLSTRTPELDAELRRDMEEIAKEEKEFKESRETIRNVVGNMIGNPSPKNSDKNQNYKRKPMSDVKNETRQDFFKNYHDEEEFFTNELGMRKKEWVQVEMPTLPSSQVDDPISFNTLGGNSYIHDEELPVDLEGKTTSSSKSRRKQKKPTKEKSHSLCRQQIIHCGYFIMVCEINIKLKIFKNRILPLAASLQQAEPPKPQKDSAKEAREAKEAQERKAKEKEEKKEEMKRLEKEREKYQIPDWVLLEEEDKKNQEKTGKKATGKKAKKGKKGKGESNAKQNNKNQQNSTKKQNSVETTNGTAGISSSENPGKDQPIVSKPQKKERRHSIELIDERSLLYDDDDWATIGVKAAKPTDRRSVPARIEAPSSSAIPRRTPPRAPSPQRAPVSLRPEEDFPQLPSNRPVRQNTPELKVNSTQEWPGLPGPTSKGDAPKILPQPNRGVGTRYEQRQASKAARAVASLKAAEAAKEAARIEAEKAEAARREAARIEAAKEEAARQEAEQARIQAEAARLEAERAEAARLEAEKAEAARLAAENAKRKPRETDEVENILGDKMGLNFMVTHSDEELDFPEEEKVENPVQSKVTVQAEVTFGEANASWTDEDIEEKSPKESGKRSFNAEEIQQLLLKSAPVRTEEPTEYHRKIVQFHNTKYQKLLNKHKNGCSKTVIYSS</sequence>
<gene>
    <name evidence="3" type="ORF">OKIOD_LOCUS872</name>
</gene>
<organism evidence="3 4">
    <name type="scientific">Oikopleura dioica</name>
    <name type="common">Tunicate</name>
    <dbReference type="NCBI Taxonomy" id="34765"/>
    <lineage>
        <taxon>Eukaryota</taxon>
        <taxon>Metazoa</taxon>
        <taxon>Chordata</taxon>
        <taxon>Tunicata</taxon>
        <taxon>Appendicularia</taxon>
        <taxon>Copelata</taxon>
        <taxon>Oikopleuridae</taxon>
        <taxon>Oikopleura</taxon>
    </lineage>
</organism>
<feature type="compositionally biased region" description="Basic and acidic residues" evidence="2">
    <location>
        <begin position="695"/>
        <end position="707"/>
    </location>
</feature>
<dbReference type="EMBL" id="OU015568">
    <property type="protein sequence ID" value="CAG5079672.1"/>
    <property type="molecule type" value="Genomic_DNA"/>
</dbReference>
<feature type="region of interest" description="Disordered" evidence="2">
    <location>
        <begin position="684"/>
        <end position="707"/>
    </location>
</feature>
<dbReference type="Proteomes" id="UP001158576">
    <property type="component" value="Chromosome PAR"/>
</dbReference>
<feature type="compositionally biased region" description="Low complexity" evidence="2">
    <location>
        <begin position="365"/>
        <end position="382"/>
    </location>
</feature>
<reference evidence="3 4" key="1">
    <citation type="submission" date="2021-04" db="EMBL/GenBank/DDBJ databases">
        <authorList>
            <person name="Bliznina A."/>
        </authorList>
    </citation>
    <scope>NUCLEOTIDE SEQUENCE [LARGE SCALE GENOMIC DNA]</scope>
</reference>
<feature type="compositionally biased region" description="Polar residues" evidence="2">
    <location>
        <begin position="383"/>
        <end position="397"/>
    </location>
</feature>
<feature type="region of interest" description="Disordered" evidence="2">
    <location>
        <begin position="281"/>
        <end position="538"/>
    </location>
</feature>
<keyword evidence="4" id="KW-1185">Reference proteome</keyword>
<keyword evidence="1" id="KW-0175">Coiled coil</keyword>
<evidence type="ECO:0000313" key="3">
    <source>
        <dbReference type="EMBL" id="CAG5079672.1"/>
    </source>
</evidence>
<feature type="compositionally biased region" description="Basic and acidic residues" evidence="2">
    <location>
        <begin position="286"/>
        <end position="327"/>
    </location>
</feature>
<accession>A0ABN7RSN3</accession>
<proteinExistence type="predicted"/>
<feature type="compositionally biased region" description="Polar residues" evidence="2">
    <location>
        <begin position="487"/>
        <end position="507"/>
    </location>
</feature>
<feature type="compositionally biased region" description="Basic residues" evidence="2">
    <location>
        <begin position="347"/>
        <end position="359"/>
    </location>
</feature>
<evidence type="ECO:0000256" key="2">
    <source>
        <dbReference type="SAM" id="MobiDB-lite"/>
    </source>
</evidence>